<reference evidence="3 5" key="1">
    <citation type="journal article" date="2023" name="PLoS ONE">
        <title>Cytospora paraplurivora sp. nov. isolated from orchards with fruit tree decline syndrome in Ontario, Canada.</title>
        <authorList>
            <person name="Ilyukhin E."/>
            <person name="Nguyen H.D.T."/>
            <person name="Castle A.J."/>
            <person name="Ellouze W."/>
        </authorList>
    </citation>
    <scope>NUCLEOTIDE SEQUENCE [LARGE SCALE GENOMIC DNA]</scope>
    <source>
        <strain evidence="3 5">FDS-564</strain>
    </source>
</reference>
<comment type="caution">
    <text evidence="3">The sequence shown here is derived from an EMBL/GenBank/DDBJ whole genome shotgun (WGS) entry which is preliminary data.</text>
</comment>
<keyword evidence="2" id="KW-0732">Signal</keyword>
<organism evidence="3 5">
    <name type="scientific">Cytospora paraplurivora</name>
    <dbReference type="NCBI Taxonomy" id="2898453"/>
    <lineage>
        <taxon>Eukaryota</taxon>
        <taxon>Fungi</taxon>
        <taxon>Dikarya</taxon>
        <taxon>Ascomycota</taxon>
        <taxon>Pezizomycotina</taxon>
        <taxon>Sordariomycetes</taxon>
        <taxon>Sordariomycetidae</taxon>
        <taxon>Diaporthales</taxon>
        <taxon>Cytosporaceae</taxon>
        <taxon>Cytospora</taxon>
    </lineage>
</organism>
<evidence type="ECO:0000313" key="5">
    <source>
        <dbReference type="Proteomes" id="UP001320245"/>
    </source>
</evidence>
<protein>
    <submittedName>
        <fullName evidence="3">Uncharacterized protein</fullName>
    </submittedName>
</protein>
<sequence length="804" mass="92054">MAIFNVILILIIHAIAYVALQAGPTRSLKRTRNLKQTDRATSDAAFDSISERITNNEETSSADIKKCHPSFDSFGKRYFKRPLERCHESPHVWDEAEEYDQASPTAAEIWTIPSHISKVKSARILWYLKEFVPAHLDIDSGTVEGRKKLKAIALEEEKGRKSTPARIPSKREKKDIQHQAIKSENNPVVERTRNISIVEANPVQDCRVEDGPMQAGYSSHDEHPIQMSPPACLTPETAGYKGLLQQTNKVPERTLEIILHDDSPVGASLSASLEEPPTARHPSPVLDPPFTTTLQNVAEIPSSVLRNHPELVENTDIPQYPPEDIDIEPTSAVIIPIQEEETTAQDIILDDMVIGTTNTQEVVMTEVVPEDIVMGEAISVDTSNQEMITEDMATEETVTTEITKLQIFPEDVLMQESITEEALRQEMGPDDMITDEVLTCSSEDVEVEQGDRSIPPATEMEVEQNNENATKRETPLAVWYANQPQCRGLKRSIVPDHYGEEHERHGGNHSQRAVYPRDASFERFRAEVRLFPPIRLQLMLSSYVAGRLQEADGMLANVERHYLERVIRTPEQSDRENSFDAHWRKYAASRPHGQREPPFTLEEAVDLVTNCIAASLPHSGWVVRRAEQDFRDELQREVKHRHEELKRMSWSSSWVCPRRSPPHLAKDPMGKVQKFSRDYTRLFLYDTLDEENLRSYYLREGGETDTKHWIDGVKRRSDFISIRDPQTPWCIRREHNFQLLAKWDYAEMKDCRAFIHFTNLWFGEAIAVGSRSESFNLFRRFDKDRCEWLRQYAGTFPEQGPSDQ</sequence>
<feature type="region of interest" description="Disordered" evidence="1">
    <location>
        <begin position="160"/>
        <end position="184"/>
    </location>
</feature>
<dbReference type="Proteomes" id="UP001320245">
    <property type="component" value="Unassembled WGS sequence"/>
</dbReference>
<keyword evidence="5" id="KW-1185">Reference proteome</keyword>
<name>A0AAN9YAY8_9PEZI</name>
<dbReference type="AlphaFoldDB" id="A0AAN9YAY8"/>
<evidence type="ECO:0000313" key="4">
    <source>
        <dbReference type="EMBL" id="KAK7739067.1"/>
    </source>
</evidence>
<accession>A0AAN9YAY8</accession>
<evidence type="ECO:0000256" key="2">
    <source>
        <dbReference type="SAM" id="SignalP"/>
    </source>
</evidence>
<proteinExistence type="predicted"/>
<evidence type="ECO:0000256" key="1">
    <source>
        <dbReference type="SAM" id="MobiDB-lite"/>
    </source>
</evidence>
<dbReference type="EMBL" id="JAJSPL020000098">
    <property type="protein sequence ID" value="KAK7728347.1"/>
    <property type="molecule type" value="Genomic_DNA"/>
</dbReference>
<feature type="chain" id="PRO_5044711384" evidence="2">
    <location>
        <begin position="23"/>
        <end position="804"/>
    </location>
</feature>
<evidence type="ECO:0000313" key="3">
    <source>
        <dbReference type="EMBL" id="KAK7728347.1"/>
    </source>
</evidence>
<dbReference type="EMBL" id="JAJSPL020000024">
    <property type="protein sequence ID" value="KAK7739067.1"/>
    <property type="molecule type" value="Genomic_DNA"/>
</dbReference>
<feature type="signal peptide" evidence="2">
    <location>
        <begin position="1"/>
        <end position="22"/>
    </location>
</feature>
<reference evidence="3" key="2">
    <citation type="submission" date="2024-02" db="EMBL/GenBank/DDBJ databases">
        <title>De novo assembly and annotation of 12 fungi associated with fruit tree decline syndrome in Ontario, Canada.</title>
        <authorList>
            <person name="Sulman M."/>
            <person name="Ellouze W."/>
            <person name="Ilyukhin E."/>
        </authorList>
    </citation>
    <scope>NUCLEOTIDE SEQUENCE</scope>
    <source>
        <strain evidence="3">FDS-564</strain>
    </source>
</reference>
<gene>
    <name evidence="4" type="ORF">SLS53_005965</name>
    <name evidence="3" type="ORF">SLS53_009415</name>
</gene>